<reference evidence="1" key="1">
    <citation type="journal article" date="2014" name="Front. Microbiol.">
        <title>High frequency of phylogenetically diverse reductive dehalogenase-homologous genes in deep subseafloor sedimentary metagenomes.</title>
        <authorList>
            <person name="Kawai M."/>
            <person name="Futagami T."/>
            <person name="Toyoda A."/>
            <person name="Takaki Y."/>
            <person name="Nishi S."/>
            <person name="Hori S."/>
            <person name="Arai W."/>
            <person name="Tsubouchi T."/>
            <person name="Morono Y."/>
            <person name="Uchiyama I."/>
            <person name="Ito T."/>
            <person name="Fujiyama A."/>
            <person name="Inagaki F."/>
            <person name="Takami H."/>
        </authorList>
    </citation>
    <scope>NUCLEOTIDE SEQUENCE</scope>
    <source>
        <strain evidence="1">Expedition CK06-06</strain>
    </source>
</reference>
<evidence type="ECO:0000313" key="1">
    <source>
        <dbReference type="EMBL" id="GAI32440.1"/>
    </source>
</evidence>
<organism evidence="1">
    <name type="scientific">marine sediment metagenome</name>
    <dbReference type="NCBI Taxonomy" id="412755"/>
    <lineage>
        <taxon>unclassified sequences</taxon>
        <taxon>metagenomes</taxon>
        <taxon>ecological metagenomes</taxon>
    </lineage>
</organism>
<accession>X1P084</accession>
<dbReference type="AlphaFoldDB" id="X1P084"/>
<gene>
    <name evidence="1" type="ORF">S06H3_27211</name>
</gene>
<proteinExistence type="predicted"/>
<comment type="caution">
    <text evidence="1">The sequence shown here is derived from an EMBL/GenBank/DDBJ whole genome shotgun (WGS) entry which is preliminary data.</text>
</comment>
<sequence length="51" mass="5961">MENIKEIYDRAANVLALLADLPVNEQEFVLYYALRLAEHDALMKELETHQD</sequence>
<dbReference type="EMBL" id="BARV01015772">
    <property type="protein sequence ID" value="GAI32440.1"/>
    <property type="molecule type" value="Genomic_DNA"/>
</dbReference>
<name>X1P084_9ZZZZ</name>
<protein>
    <submittedName>
        <fullName evidence="1">Uncharacterized protein</fullName>
    </submittedName>
</protein>